<sequence>MTAFRAHRDAALTRHAWVPPTALVIGTMLVFAAHFRPWEVAFLEEWPLAADWNGNGGWAFAPNYLEWTLSRPLHLIPSLIGLAVANGAPGGIFLILGLVAAAQVPVIVWALRPVSRSIWLSGSVALFLALHPLWPGGYLQRFLPAQTAVLALALAVGLLIRWLQSGRVRWIIWACVVLLLGFLVYPGPAVAAPLMALAVALVVKTTWKRRIWAVAAVTTTSAVMTVYSLVITRLISPSGTSYEMGNIEVAGVRSLRELVTYVQATLFSQGELVLLGVLAVGVLGAVLALAGAIPHPAGWLITGIAFLSPVTTIVYFGHTGWLSDIGRLGYVISLGLFVALLVWPIASTGRRIRLEVVLAAALVALSAIGGARGIQYWQPYIETQHRLLDALGPVVREAGEGEVVVVVDHSGTFGLERSFPLQYLASASRVWNDDDTPVWLCFEEPSPVPGGAVLCDPEDTGEDLRLMTTLAQPTGTVNIYIGQKEPK</sequence>
<feature type="transmembrane region" description="Helical" evidence="1">
    <location>
        <begin position="91"/>
        <end position="111"/>
    </location>
</feature>
<keyword evidence="1" id="KW-1133">Transmembrane helix</keyword>
<dbReference type="EMBL" id="JBHMBE010000003">
    <property type="protein sequence ID" value="MFB9645807.1"/>
    <property type="molecule type" value="Genomic_DNA"/>
</dbReference>
<feature type="transmembrane region" description="Helical" evidence="1">
    <location>
        <begin position="118"/>
        <end position="136"/>
    </location>
</feature>
<evidence type="ECO:0008006" key="4">
    <source>
        <dbReference type="Google" id="ProtNLM"/>
    </source>
</evidence>
<feature type="transmembrane region" description="Helical" evidence="1">
    <location>
        <begin position="170"/>
        <end position="191"/>
    </location>
</feature>
<gene>
    <name evidence="2" type="ORF">ACFFPJ_08355</name>
</gene>
<dbReference type="RefSeq" id="WP_344712329.1">
    <property type="nucleotide sequence ID" value="NZ_BAAAWH010000001.1"/>
</dbReference>
<feature type="transmembrane region" description="Helical" evidence="1">
    <location>
        <begin position="16"/>
        <end position="35"/>
    </location>
</feature>
<feature type="transmembrane region" description="Helical" evidence="1">
    <location>
        <begin position="352"/>
        <end position="371"/>
    </location>
</feature>
<reference evidence="2 3" key="1">
    <citation type="submission" date="2024-09" db="EMBL/GenBank/DDBJ databases">
        <authorList>
            <person name="Sun Q."/>
            <person name="Mori K."/>
        </authorList>
    </citation>
    <scope>NUCLEOTIDE SEQUENCE [LARGE SCALE GENOMIC DNA]</scope>
    <source>
        <strain evidence="2 3">JCM 1342</strain>
    </source>
</reference>
<feature type="transmembrane region" description="Helical" evidence="1">
    <location>
        <begin position="272"/>
        <end position="293"/>
    </location>
</feature>
<evidence type="ECO:0000256" key="1">
    <source>
        <dbReference type="SAM" id="Phobius"/>
    </source>
</evidence>
<organism evidence="2 3">
    <name type="scientific">Microbacterium terregens</name>
    <dbReference type="NCBI Taxonomy" id="69363"/>
    <lineage>
        <taxon>Bacteria</taxon>
        <taxon>Bacillati</taxon>
        <taxon>Actinomycetota</taxon>
        <taxon>Actinomycetes</taxon>
        <taxon>Micrococcales</taxon>
        <taxon>Microbacteriaceae</taxon>
        <taxon>Microbacterium</taxon>
    </lineage>
</organism>
<proteinExistence type="predicted"/>
<name>A0ABV5SZM1_9MICO</name>
<comment type="caution">
    <text evidence="2">The sequence shown here is derived from an EMBL/GenBank/DDBJ whole genome shotgun (WGS) entry which is preliminary data.</text>
</comment>
<keyword evidence="1" id="KW-0812">Transmembrane</keyword>
<protein>
    <recommendedName>
        <fullName evidence="4">Glycosyltransferase RgtA/B/C/D-like domain-containing protein</fullName>
    </recommendedName>
</protein>
<dbReference type="Proteomes" id="UP001589611">
    <property type="component" value="Unassembled WGS sequence"/>
</dbReference>
<evidence type="ECO:0000313" key="3">
    <source>
        <dbReference type="Proteomes" id="UP001589611"/>
    </source>
</evidence>
<feature type="transmembrane region" description="Helical" evidence="1">
    <location>
        <begin position="299"/>
        <end position="316"/>
    </location>
</feature>
<keyword evidence="1" id="KW-0472">Membrane</keyword>
<accession>A0ABV5SZM1</accession>
<keyword evidence="3" id="KW-1185">Reference proteome</keyword>
<feature type="transmembrane region" description="Helical" evidence="1">
    <location>
        <begin position="328"/>
        <end position="346"/>
    </location>
</feature>
<feature type="transmembrane region" description="Helical" evidence="1">
    <location>
        <begin position="211"/>
        <end position="235"/>
    </location>
</feature>
<evidence type="ECO:0000313" key="2">
    <source>
        <dbReference type="EMBL" id="MFB9645807.1"/>
    </source>
</evidence>
<feature type="transmembrane region" description="Helical" evidence="1">
    <location>
        <begin position="142"/>
        <end position="163"/>
    </location>
</feature>